<feature type="compositionally biased region" description="Basic and acidic residues" evidence="1">
    <location>
        <begin position="24"/>
        <end position="41"/>
    </location>
</feature>
<protein>
    <submittedName>
        <fullName evidence="2">Uncharacterized protein</fullName>
    </submittedName>
</protein>
<evidence type="ECO:0000313" key="3">
    <source>
        <dbReference type="Proteomes" id="UP000309038"/>
    </source>
</evidence>
<feature type="compositionally biased region" description="Polar residues" evidence="1">
    <location>
        <begin position="56"/>
        <end position="72"/>
    </location>
</feature>
<dbReference type="Proteomes" id="UP000309038">
    <property type="component" value="Unassembled WGS sequence"/>
</dbReference>
<organism evidence="2 3">
    <name type="scientific">Hermanssonia centrifuga</name>
    <dbReference type="NCBI Taxonomy" id="98765"/>
    <lineage>
        <taxon>Eukaryota</taxon>
        <taxon>Fungi</taxon>
        <taxon>Dikarya</taxon>
        <taxon>Basidiomycota</taxon>
        <taxon>Agaricomycotina</taxon>
        <taxon>Agaricomycetes</taxon>
        <taxon>Polyporales</taxon>
        <taxon>Meruliaceae</taxon>
        <taxon>Hermanssonia</taxon>
    </lineage>
</organism>
<dbReference type="AlphaFoldDB" id="A0A4S4KN28"/>
<name>A0A4S4KN28_9APHY</name>
<proteinExistence type="predicted"/>
<evidence type="ECO:0000313" key="2">
    <source>
        <dbReference type="EMBL" id="THG99941.1"/>
    </source>
</evidence>
<gene>
    <name evidence="2" type="ORF">EW026_g2518</name>
</gene>
<comment type="caution">
    <text evidence="2">The sequence shown here is derived from an EMBL/GenBank/DDBJ whole genome shotgun (WGS) entry which is preliminary data.</text>
</comment>
<evidence type="ECO:0000256" key="1">
    <source>
        <dbReference type="SAM" id="MobiDB-lite"/>
    </source>
</evidence>
<reference evidence="2 3" key="1">
    <citation type="submission" date="2019-02" db="EMBL/GenBank/DDBJ databases">
        <title>Genome sequencing of the rare red list fungi Phlebia centrifuga.</title>
        <authorList>
            <person name="Buettner E."/>
            <person name="Kellner H."/>
        </authorList>
    </citation>
    <scope>NUCLEOTIDE SEQUENCE [LARGE SCALE GENOMIC DNA]</scope>
    <source>
        <strain evidence="2 3">DSM 108282</strain>
    </source>
</reference>
<dbReference type="EMBL" id="SGPJ01000064">
    <property type="protein sequence ID" value="THG99941.1"/>
    <property type="molecule type" value="Genomic_DNA"/>
</dbReference>
<sequence length="414" mass="45606">MQRADQRGNGIEGLRAAEAAMQAEKARSKGKMREEMDHEDAPGNYTSLADYRINPLTDQEGNPLSDSELSGNSEDEDDEIAAGEVARILGDREGQEVERILADDKKGRDAKQREVIQGIPLWVSTEASDAMDCENAENSLSTFPYRDLKVESDPALVCLQTAVASKDVARLSRFLTPELISRTKPQNIDALVYWLFELAMSPSSHTLDSRATEALIALARRGTPTSSLSSALLHTLLRFGAKADVLEASGLEISEHVPFENVKLDTRHTLLKRAVFIVKTFADTSMSSIIYPCRSQLTIEQSHHALPPLLPIIKLLSSPAGSGSLFDITGNSDKPDYYDELGCHVDILNLALNDVDAYVVEEKSKEQTLQVSRPPSPTKAKSQETELQQIKSFLQELHGKIGTSNPFIRPSFFP</sequence>
<accession>A0A4S4KN28</accession>
<keyword evidence="3" id="KW-1185">Reference proteome</keyword>
<feature type="region of interest" description="Disordered" evidence="1">
    <location>
        <begin position="1"/>
        <end position="78"/>
    </location>
</feature>